<accession>M2RS19</accession>
<evidence type="ECO:0000259" key="1">
    <source>
        <dbReference type="Pfam" id="PF00174"/>
    </source>
</evidence>
<dbReference type="InterPro" id="IPR036374">
    <property type="entry name" value="OxRdtase_Mopterin-bd_sf"/>
</dbReference>
<dbReference type="Proteomes" id="UP000016930">
    <property type="component" value="Unassembled WGS sequence"/>
</dbReference>
<dbReference type="GO" id="GO:0020037">
    <property type="term" value="F:heme binding"/>
    <property type="evidence" value="ECO:0007669"/>
    <property type="project" value="TreeGrafter"/>
</dbReference>
<dbReference type="STRING" id="914234.M2RS19"/>
<dbReference type="OrthoDB" id="432685at2759"/>
<dbReference type="EMBL" id="KB445791">
    <property type="protein sequence ID" value="EMD41232.1"/>
    <property type="molecule type" value="Genomic_DNA"/>
</dbReference>
<gene>
    <name evidence="2" type="ORF">CERSUDRAFT_61336</name>
</gene>
<dbReference type="GO" id="GO:0008482">
    <property type="term" value="F:sulfite oxidase activity"/>
    <property type="evidence" value="ECO:0007669"/>
    <property type="project" value="TreeGrafter"/>
</dbReference>
<dbReference type="PANTHER" id="PTHR19372:SF7">
    <property type="entry name" value="SULFITE OXIDASE, MITOCHONDRIAL"/>
    <property type="match status" value="1"/>
</dbReference>
<protein>
    <recommendedName>
        <fullName evidence="1">Oxidoreductase molybdopterin-binding domain-containing protein</fullName>
    </recommendedName>
</protein>
<keyword evidence="3" id="KW-1185">Reference proteome</keyword>
<reference evidence="2" key="1">
    <citation type="journal article" date="2012" name="Proc. Natl. Acad. Sci. U.S.A.">
        <title>Comparative genomics of Ceriporiopsis subvermispora and Phanerochaete chrysosporium provide insight into selective ligninolysis.</title>
        <authorList>
            <person name="Fernandez-Fueyo E."/>
            <person name="Ruiz-Duenas F.J."/>
            <person name="Ferreira P."/>
            <person name="Floudas D."/>
            <person name="Hibbett D.S."/>
            <person name="Canessa P."/>
            <person name="Larrondo L.F."/>
            <person name="James T.Y."/>
            <person name="Seelenfreund D."/>
            <person name="Lobos S."/>
            <person name="Polanco R."/>
            <person name="Tello M."/>
            <person name="Honda Y."/>
            <person name="Watanabe T."/>
            <person name="Watanabe T."/>
            <person name="Ryu J.S."/>
            <person name="Kubicek C.P."/>
            <person name="Schmoll M."/>
            <person name="Gaskell J."/>
            <person name="Hammel K.E."/>
            <person name="St John F.J."/>
            <person name="Vanden Wymelenberg A."/>
            <person name="Sabat G."/>
            <person name="Splinter BonDurant S."/>
            <person name="Syed K."/>
            <person name="Yadav J.S."/>
            <person name="Doddapaneni H."/>
            <person name="Subramanian V."/>
            <person name="Lavin J.L."/>
            <person name="Oguiza J.A."/>
            <person name="Perez G."/>
            <person name="Pisabarro A.G."/>
            <person name="Ramirez L."/>
            <person name="Santoyo F."/>
            <person name="Master E."/>
            <person name="Coutinho P.M."/>
            <person name="Henrissat B."/>
            <person name="Lombard V."/>
            <person name="Magnuson J.K."/>
            <person name="Kuees U."/>
            <person name="Hori C."/>
            <person name="Igarashi K."/>
            <person name="Samejima M."/>
            <person name="Held B.W."/>
            <person name="Barry K.W."/>
            <person name="LaButti K.M."/>
            <person name="Lapidus A."/>
            <person name="Lindquist E.A."/>
            <person name="Lucas S.M."/>
            <person name="Riley R."/>
            <person name="Salamov A.A."/>
            <person name="Hoffmeister D."/>
            <person name="Schwenk D."/>
            <person name="Hadar Y."/>
            <person name="Yarden O."/>
            <person name="de Vries R.P."/>
            <person name="Wiebenga A."/>
            <person name="Stenlid J."/>
            <person name="Eastwood D."/>
            <person name="Grigoriev I.V."/>
            <person name="Berka R.M."/>
            <person name="Blanchette R.A."/>
            <person name="Kersten P."/>
            <person name="Martinez A.T."/>
            <person name="Vicuna R."/>
            <person name="Cullen D."/>
        </authorList>
    </citation>
    <scope>NUCLEOTIDE SEQUENCE [LARGE SCALE GENOMIC DNA]</scope>
    <source>
        <strain evidence="2">B</strain>
    </source>
</reference>
<proteinExistence type="predicted"/>
<dbReference type="Pfam" id="PF00174">
    <property type="entry name" value="Oxidored_molyb"/>
    <property type="match status" value="1"/>
</dbReference>
<name>M2RS19_CERS8</name>
<sequence>MVKRSAAFNWSAAGVSTCMWRGIHIRDVLLASGLMEEPEIERWYLNFEGADEPSEGPYATSIPLAYAMDPANDVMLVFGQNGRVLHPDHGYPLRTIIPGMVGGRQVKWLKKLWITKKPNDSHYRMPP</sequence>
<dbReference type="HOGENOM" id="CLU_1970263_0_0_1"/>
<dbReference type="Gene3D" id="3.90.420.10">
    <property type="entry name" value="Oxidoreductase, molybdopterin-binding domain"/>
    <property type="match status" value="1"/>
</dbReference>
<dbReference type="InterPro" id="IPR000572">
    <property type="entry name" value="OxRdtase_Mopterin-bd_dom"/>
</dbReference>
<dbReference type="GO" id="GO:0043546">
    <property type="term" value="F:molybdopterin cofactor binding"/>
    <property type="evidence" value="ECO:0007669"/>
    <property type="project" value="TreeGrafter"/>
</dbReference>
<evidence type="ECO:0000313" key="2">
    <source>
        <dbReference type="EMBL" id="EMD41232.1"/>
    </source>
</evidence>
<dbReference type="InterPro" id="IPR008335">
    <property type="entry name" value="Mopterin_OxRdtase_euk"/>
</dbReference>
<dbReference type="AlphaFoldDB" id="M2RS19"/>
<evidence type="ECO:0000313" key="3">
    <source>
        <dbReference type="Proteomes" id="UP000016930"/>
    </source>
</evidence>
<dbReference type="SUPFAM" id="SSF56524">
    <property type="entry name" value="Oxidoreductase molybdopterin-binding domain"/>
    <property type="match status" value="1"/>
</dbReference>
<dbReference type="PRINTS" id="PR00407">
    <property type="entry name" value="EUMOPTERIN"/>
</dbReference>
<dbReference type="PANTHER" id="PTHR19372">
    <property type="entry name" value="SULFITE REDUCTASE"/>
    <property type="match status" value="1"/>
</dbReference>
<dbReference type="GO" id="GO:0006790">
    <property type="term" value="P:sulfur compound metabolic process"/>
    <property type="evidence" value="ECO:0007669"/>
    <property type="project" value="TreeGrafter"/>
</dbReference>
<feature type="domain" description="Oxidoreductase molybdopterin-binding" evidence="1">
    <location>
        <begin position="5"/>
        <end position="123"/>
    </location>
</feature>
<organism evidence="2 3">
    <name type="scientific">Ceriporiopsis subvermispora (strain B)</name>
    <name type="common">White-rot fungus</name>
    <name type="synonym">Gelatoporia subvermispora</name>
    <dbReference type="NCBI Taxonomy" id="914234"/>
    <lineage>
        <taxon>Eukaryota</taxon>
        <taxon>Fungi</taxon>
        <taxon>Dikarya</taxon>
        <taxon>Basidiomycota</taxon>
        <taxon>Agaricomycotina</taxon>
        <taxon>Agaricomycetes</taxon>
        <taxon>Polyporales</taxon>
        <taxon>Gelatoporiaceae</taxon>
        <taxon>Gelatoporia</taxon>
    </lineage>
</organism>